<gene>
    <name evidence="5" type="ORF">HICCMSTLAB_LOCUS318</name>
</gene>
<dbReference type="PANTHER" id="PTHR48043">
    <property type="entry name" value="EG:EG0003.4 PROTEIN-RELATED"/>
    <property type="match status" value="1"/>
</dbReference>
<accession>A0A8J2EM00</accession>
<feature type="signal peptide" evidence="4">
    <location>
        <begin position="1"/>
        <end position="22"/>
    </location>
</feature>
<comment type="similarity">
    <text evidence="1">Belongs to the UDP-glycosyltransferase family.</text>
</comment>
<proteinExistence type="inferred from homology"/>
<name>A0A8J2EM00_COTCN</name>
<protein>
    <submittedName>
        <fullName evidence="5">Similar to UTG2: UDP-glucosyltransferase 2 (Dactylopius coccus)</fullName>
    </submittedName>
</protein>
<dbReference type="GO" id="GO:0008194">
    <property type="term" value="F:UDP-glycosyltransferase activity"/>
    <property type="evidence" value="ECO:0007669"/>
    <property type="project" value="TreeGrafter"/>
</dbReference>
<dbReference type="SUPFAM" id="SSF53756">
    <property type="entry name" value="UDP-Glycosyltransferase/glycogen phosphorylase"/>
    <property type="match status" value="3"/>
</dbReference>
<keyword evidence="2" id="KW-0328">Glycosyltransferase</keyword>
<reference evidence="5" key="1">
    <citation type="submission" date="2021-04" db="EMBL/GenBank/DDBJ databases">
        <authorList>
            <person name="Chebbi M.A.C M."/>
        </authorList>
    </citation>
    <scope>NUCLEOTIDE SEQUENCE</scope>
</reference>
<dbReference type="InterPro" id="IPR050271">
    <property type="entry name" value="UDP-glycosyltransferase"/>
</dbReference>
<evidence type="ECO:0000256" key="4">
    <source>
        <dbReference type="SAM" id="SignalP"/>
    </source>
</evidence>
<organism evidence="5 6">
    <name type="scientific">Cotesia congregata</name>
    <name type="common">Parasitoid wasp</name>
    <name type="synonym">Apanteles congregatus</name>
    <dbReference type="NCBI Taxonomy" id="51543"/>
    <lineage>
        <taxon>Eukaryota</taxon>
        <taxon>Metazoa</taxon>
        <taxon>Ecdysozoa</taxon>
        <taxon>Arthropoda</taxon>
        <taxon>Hexapoda</taxon>
        <taxon>Insecta</taxon>
        <taxon>Pterygota</taxon>
        <taxon>Neoptera</taxon>
        <taxon>Endopterygota</taxon>
        <taxon>Hymenoptera</taxon>
        <taxon>Apocrita</taxon>
        <taxon>Ichneumonoidea</taxon>
        <taxon>Braconidae</taxon>
        <taxon>Microgastrinae</taxon>
        <taxon>Cotesia</taxon>
    </lineage>
</organism>
<comment type="caution">
    <text evidence="5">The sequence shown here is derived from an EMBL/GenBank/DDBJ whole genome shotgun (WGS) entry which is preliminary data.</text>
</comment>
<evidence type="ECO:0000313" key="6">
    <source>
        <dbReference type="Proteomes" id="UP000786811"/>
    </source>
</evidence>
<feature type="chain" id="PRO_5035167749" evidence="4">
    <location>
        <begin position="23"/>
        <end position="411"/>
    </location>
</feature>
<dbReference type="OrthoDB" id="5835829at2759"/>
<keyword evidence="3" id="KW-0808">Transferase</keyword>
<keyword evidence="4" id="KW-0732">Signal</keyword>
<evidence type="ECO:0000256" key="3">
    <source>
        <dbReference type="ARBA" id="ARBA00022679"/>
    </source>
</evidence>
<dbReference type="AlphaFoldDB" id="A0A8J2EM00"/>
<dbReference type="EMBL" id="CAJNRD030001114">
    <property type="protein sequence ID" value="CAG5073375.1"/>
    <property type="molecule type" value="Genomic_DNA"/>
</dbReference>
<sequence length="411" mass="46747">MEIKYLLCLYLSFLIVLDQCHGHRILGIFPMNGKSHMVMFEQVMKGLARRGHQVDVVSTFPLEKLFPNYKDLAIKAALPKFVNNMTYDFFQDVTQKTNIVQFLAENAGNIICEKGFETDVLRNIIYKPQKPAYDLVITEDTKLISLAITFIFISSISTSYGRPYRVLGIFPLNSRSHFVFFEQLSKGLARRGHKVDVISTFPQKIACPNYTDIEIPAAIPKLVNSLTYEFAQENLNVNSDQVHFFAQIPGNVVCEKGFQNQAVLDLIEKPSGDKANGSRILGIFPMYGKSHMMFFESLFKGLARQGHQVDIVSNFPLHKPYPNYTDLEIPPLSPNLVNGMTLDFMEKSFQEINMVYYMAGDLGNKICQKGFETPVLQNLIKTQHSPAYDLVIVENYESETANFVNFDLNRV</sequence>
<evidence type="ECO:0000313" key="5">
    <source>
        <dbReference type="EMBL" id="CAG5073375.1"/>
    </source>
</evidence>
<dbReference type="PANTHER" id="PTHR48043:SF145">
    <property type="entry name" value="FI06409P-RELATED"/>
    <property type="match status" value="1"/>
</dbReference>
<dbReference type="Proteomes" id="UP000786811">
    <property type="component" value="Unassembled WGS sequence"/>
</dbReference>
<evidence type="ECO:0000256" key="1">
    <source>
        <dbReference type="ARBA" id="ARBA00009995"/>
    </source>
</evidence>
<keyword evidence="6" id="KW-1185">Reference proteome</keyword>
<evidence type="ECO:0000256" key="2">
    <source>
        <dbReference type="ARBA" id="ARBA00022676"/>
    </source>
</evidence>